<dbReference type="InterPro" id="IPR019554">
    <property type="entry name" value="Soluble_ligand-bd"/>
</dbReference>
<dbReference type="SMART" id="SM00278">
    <property type="entry name" value="HhH1"/>
    <property type="match status" value="2"/>
</dbReference>
<dbReference type="Proteomes" id="UP000545876">
    <property type="component" value="Unassembled WGS sequence"/>
</dbReference>
<dbReference type="AlphaFoldDB" id="A0A847CYH8"/>
<protein>
    <submittedName>
        <fullName evidence="3">ComEA family DNA-binding protein</fullName>
    </submittedName>
</protein>
<organism evidence="3 4">
    <name type="scientific">Candidatus Dojkabacteria bacterium</name>
    <dbReference type="NCBI Taxonomy" id="2099670"/>
    <lineage>
        <taxon>Bacteria</taxon>
        <taxon>Candidatus Dojkabacteria</taxon>
    </lineage>
</organism>
<evidence type="ECO:0000313" key="4">
    <source>
        <dbReference type="Proteomes" id="UP000545876"/>
    </source>
</evidence>
<evidence type="ECO:0000259" key="2">
    <source>
        <dbReference type="SMART" id="SM00278"/>
    </source>
</evidence>
<gene>
    <name evidence="3" type="ORF">GX656_00105</name>
</gene>
<dbReference type="InterPro" id="IPR004509">
    <property type="entry name" value="Competence_ComEA_HhH"/>
</dbReference>
<dbReference type="PANTHER" id="PTHR21180:SF32">
    <property type="entry name" value="ENDONUCLEASE_EXONUCLEASE_PHOSPHATASE FAMILY DOMAIN-CONTAINING PROTEIN 1"/>
    <property type="match status" value="1"/>
</dbReference>
<dbReference type="SUPFAM" id="SSF47781">
    <property type="entry name" value="RuvA domain 2-like"/>
    <property type="match status" value="1"/>
</dbReference>
<dbReference type="Gene3D" id="3.10.560.10">
    <property type="entry name" value="Outer membrane lipoprotein wza domain like"/>
    <property type="match status" value="1"/>
</dbReference>
<dbReference type="PANTHER" id="PTHR21180">
    <property type="entry name" value="ENDONUCLEASE/EXONUCLEASE/PHOSPHATASE FAMILY DOMAIN-CONTAINING PROTEIN 1"/>
    <property type="match status" value="1"/>
</dbReference>
<accession>A0A847CYH8</accession>
<sequence>MKGEIAKEQVRKYFVIFFFSFFCGILSDYFIINRYFFNTQEDCPQESETVNTKPLMVSSTEEDKKVIIEQTCKVHVDTSGAVKQPGVFCLPEGSMVIDAIGKAGGFTNTAAYRFISRRINLSQLLLDNQKIYIPFEDEMECKLVSFLPQTKEVQAMISNSIALTYPTSELDSTETETGGDSAGCVNINTATAEELDSLSGIGEVMAKKIIEGRPYEKIEDLLNVSGIGESLFEKIKEEICI</sequence>
<keyword evidence="3" id="KW-0238">DNA-binding</keyword>
<dbReference type="Pfam" id="PF12836">
    <property type="entry name" value="HHH_3"/>
    <property type="match status" value="1"/>
</dbReference>
<dbReference type="NCBIfam" id="TIGR00426">
    <property type="entry name" value="competence protein ComEA helix-hairpin-helix repeat region"/>
    <property type="match status" value="1"/>
</dbReference>
<keyword evidence="1" id="KW-1133">Transmembrane helix</keyword>
<feature type="domain" description="Helix-hairpin-helix DNA-binding motif class 1" evidence="2">
    <location>
        <begin position="193"/>
        <end position="212"/>
    </location>
</feature>
<dbReference type="GO" id="GO:0003677">
    <property type="term" value="F:DNA binding"/>
    <property type="evidence" value="ECO:0007669"/>
    <property type="project" value="UniProtKB-KW"/>
</dbReference>
<evidence type="ECO:0000313" key="3">
    <source>
        <dbReference type="EMBL" id="NLD25038.1"/>
    </source>
</evidence>
<dbReference type="InterPro" id="IPR010994">
    <property type="entry name" value="RuvA_2-like"/>
</dbReference>
<name>A0A847CYH8_9BACT</name>
<comment type="caution">
    <text evidence="3">The sequence shown here is derived from an EMBL/GenBank/DDBJ whole genome shotgun (WGS) entry which is preliminary data.</text>
</comment>
<dbReference type="InterPro" id="IPR003583">
    <property type="entry name" value="Hlx-hairpin-Hlx_DNA-bd_motif"/>
</dbReference>
<dbReference type="Pfam" id="PF10531">
    <property type="entry name" value="SLBB"/>
    <property type="match status" value="1"/>
</dbReference>
<dbReference type="EMBL" id="JAAZBX010000001">
    <property type="protein sequence ID" value="NLD25038.1"/>
    <property type="molecule type" value="Genomic_DNA"/>
</dbReference>
<dbReference type="GO" id="GO:0015627">
    <property type="term" value="C:type II protein secretion system complex"/>
    <property type="evidence" value="ECO:0007669"/>
    <property type="project" value="TreeGrafter"/>
</dbReference>
<feature type="domain" description="Helix-hairpin-helix DNA-binding motif class 1" evidence="2">
    <location>
        <begin position="219"/>
        <end position="238"/>
    </location>
</feature>
<keyword evidence="1" id="KW-0472">Membrane</keyword>
<proteinExistence type="predicted"/>
<dbReference type="InterPro" id="IPR051675">
    <property type="entry name" value="Endo/Exo/Phosphatase_dom_1"/>
</dbReference>
<keyword evidence="1" id="KW-0812">Transmembrane</keyword>
<evidence type="ECO:0000256" key="1">
    <source>
        <dbReference type="SAM" id="Phobius"/>
    </source>
</evidence>
<dbReference type="Gene3D" id="1.10.150.320">
    <property type="entry name" value="Photosystem II 12 kDa extrinsic protein"/>
    <property type="match status" value="1"/>
</dbReference>
<feature type="transmembrane region" description="Helical" evidence="1">
    <location>
        <begin position="12"/>
        <end position="32"/>
    </location>
</feature>
<reference evidence="3 4" key="1">
    <citation type="journal article" date="2020" name="Biotechnol. Biofuels">
        <title>New insights from the biogas microbiome by comprehensive genome-resolved metagenomics of nearly 1600 species originating from multiple anaerobic digesters.</title>
        <authorList>
            <person name="Campanaro S."/>
            <person name="Treu L."/>
            <person name="Rodriguez-R L.M."/>
            <person name="Kovalovszki A."/>
            <person name="Ziels R.M."/>
            <person name="Maus I."/>
            <person name="Zhu X."/>
            <person name="Kougias P.G."/>
            <person name="Basile A."/>
            <person name="Luo G."/>
            <person name="Schluter A."/>
            <person name="Konstantinidis K.T."/>
            <person name="Angelidaki I."/>
        </authorList>
    </citation>
    <scope>NUCLEOTIDE SEQUENCE [LARGE SCALE GENOMIC DNA]</scope>
    <source>
        <strain evidence="3">AS06rmzACSIP_65</strain>
    </source>
</reference>
<dbReference type="GO" id="GO:0015628">
    <property type="term" value="P:protein secretion by the type II secretion system"/>
    <property type="evidence" value="ECO:0007669"/>
    <property type="project" value="TreeGrafter"/>
</dbReference>
<dbReference type="GO" id="GO:0006281">
    <property type="term" value="P:DNA repair"/>
    <property type="evidence" value="ECO:0007669"/>
    <property type="project" value="InterPro"/>
</dbReference>